<dbReference type="EMBL" id="JACZHT010000005">
    <property type="protein sequence ID" value="MBE1237487.1"/>
    <property type="molecule type" value="Genomic_DNA"/>
</dbReference>
<name>A0A8J7CPV0_9PROT</name>
<feature type="region of interest" description="Disordered" evidence="1">
    <location>
        <begin position="1"/>
        <end position="24"/>
    </location>
</feature>
<dbReference type="AlphaFoldDB" id="A0A8J7CPV0"/>
<dbReference type="RefSeq" id="WP_192534496.1">
    <property type="nucleotide sequence ID" value="NZ_JACZHT010000005.1"/>
</dbReference>
<organism evidence="2 3">
    <name type="scientific">Phaeovibrio sulfidiphilus</name>
    <dbReference type="NCBI Taxonomy" id="1220600"/>
    <lineage>
        <taxon>Bacteria</taxon>
        <taxon>Pseudomonadati</taxon>
        <taxon>Pseudomonadota</taxon>
        <taxon>Alphaproteobacteria</taxon>
        <taxon>Rhodospirillales</taxon>
        <taxon>Rhodospirillaceae</taxon>
        <taxon>Phaeovibrio</taxon>
    </lineage>
</organism>
<evidence type="ECO:0000313" key="2">
    <source>
        <dbReference type="EMBL" id="MBE1237487.1"/>
    </source>
</evidence>
<keyword evidence="3" id="KW-1185">Reference proteome</keyword>
<accession>A0A8J7CPV0</accession>
<proteinExistence type="predicted"/>
<evidence type="ECO:0000313" key="3">
    <source>
        <dbReference type="Proteomes" id="UP000631034"/>
    </source>
</evidence>
<protein>
    <submittedName>
        <fullName evidence="2">Uncharacterized protein</fullName>
    </submittedName>
</protein>
<comment type="caution">
    <text evidence="2">The sequence shown here is derived from an EMBL/GenBank/DDBJ whole genome shotgun (WGS) entry which is preliminary data.</text>
</comment>
<dbReference type="Proteomes" id="UP000631034">
    <property type="component" value="Unassembled WGS sequence"/>
</dbReference>
<reference evidence="2" key="1">
    <citation type="submission" date="2020-10" db="EMBL/GenBank/DDBJ databases">
        <title>Genome sequence of the unusual species of purple photosynthetic bacteria, Phaeovibrio sulfidiphilus DSM 23193, type strain.</title>
        <authorList>
            <person name="Kyndt J.A."/>
            <person name="Meyer T.E."/>
        </authorList>
    </citation>
    <scope>NUCLEOTIDE SEQUENCE</scope>
    <source>
        <strain evidence="2">DSM 23193</strain>
    </source>
</reference>
<sequence>MTIRQSFVSTAPARGIPGDSASRNPEVYAVGNPVAWGGPVTVGRFVWLRGTAGSGAPLVGATAGRSGGVPLGIVSRSLTHPADDLAMTSDPEAALCVPEGTSVRVLVNGDVFALSQTAATVSQAVFAHTDGSGLSTADPGTPVEGAVETGWRVSVGGNAGDVIVISNWGWV</sequence>
<dbReference type="Pfam" id="PF22758">
    <property type="entry name" value="Phage_cement"/>
    <property type="match status" value="1"/>
</dbReference>
<dbReference type="InterPro" id="IPR054438">
    <property type="entry name" value="Struct_cement_gp24/gp6"/>
</dbReference>
<gene>
    <name evidence="2" type="ORF">IHV25_07480</name>
</gene>
<evidence type="ECO:0000256" key="1">
    <source>
        <dbReference type="SAM" id="MobiDB-lite"/>
    </source>
</evidence>